<dbReference type="RefSeq" id="WP_245710375.1">
    <property type="nucleotide sequence ID" value="NZ_FNMZ01000001.1"/>
</dbReference>
<evidence type="ECO:0000313" key="2">
    <source>
        <dbReference type="Proteomes" id="UP000199118"/>
    </source>
</evidence>
<dbReference type="Proteomes" id="UP000199118">
    <property type="component" value="Unassembled WGS sequence"/>
</dbReference>
<name>A0A1H2SUL3_9RHOB</name>
<gene>
    <name evidence="1" type="ORF">SAMN05444336_101784</name>
</gene>
<dbReference type="STRING" id="356660.SAMN05444336_101784"/>
<sequence>MTRSDDWEELTTGQLLQKARRTCMSVQITLMARVEALGWANADAVQADLDESEAAKASEIADKDRAARQDGLKLLQAEITSLQKSLDSIMDCERKLERIISERAGRRSGDVDLDAARREVLGELARLAERG</sequence>
<protein>
    <submittedName>
        <fullName evidence="1">Uncharacterized protein</fullName>
    </submittedName>
</protein>
<keyword evidence="2" id="KW-1185">Reference proteome</keyword>
<organism evidence="1 2">
    <name type="scientific">Albimonas donghaensis</name>
    <dbReference type="NCBI Taxonomy" id="356660"/>
    <lineage>
        <taxon>Bacteria</taxon>
        <taxon>Pseudomonadati</taxon>
        <taxon>Pseudomonadota</taxon>
        <taxon>Alphaproteobacteria</taxon>
        <taxon>Rhodobacterales</taxon>
        <taxon>Paracoccaceae</taxon>
        <taxon>Albimonas</taxon>
    </lineage>
</organism>
<accession>A0A1H2SUL3</accession>
<dbReference type="AlphaFoldDB" id="A0A1H2SUL3"/>
<evidence type="ECO:0000313" key="1">
    <source>
        <dbReference type="EMBL" id="SDW35356.1"/>
    </source>
</evidence>
<dbReference type="EMBL" id="FNMZ01000001">
    <property type="protein sequence ID" value="SDW35356.1"/>
    <property type="molecule type" value="Genomic_DNA"/>
</dbReference>
<proteinExistence type="predicted"/>
<reference evidence="1 2" key="1">
    <citation type="submission" date="2016-10" db="EMBL/GenBank/DDBJ databases">
        <authorList>
            <person name="de Groot N.N."/>
        </authorList>
    </citation>
    <scope>NUCLEOTIDE SEQUENCE [LARGE SCALE GENOMIC DNA]</scope>
    <source>
        <strain evidence="1 2">DSM 17890</strain>
    </source>
</reference>